<gene>
    <name evidence="2" type="ORF">GIS00_18915</name>
</gene>
<reference evidence="2 3" key="1">
    <citation type="submission" date="2019-11" db="EMBL/GenBank/DDBJ databases">
        <authorList>
            <person name="Jiang L.-Q."/>
        </authorList>
    </citation>
    <scope>NUCLEOTIDE SEQUENCE [LARGE SCALE GENOMIC DNA]</scope>
    <source>
        <strain evidence="2 3">YIM 132087</strain>
    </source>
</reference>
<proteinExistence type="predicted"/>
<comment type="caution">
    <text evidence="2">The sequence shown here is derived from an EMBL/GenBank/DDBJ whole genome shotgun (WGS) entry which is preliminary data.</text>
</comment>
<keyword evidence="3" id="KW-1185">Reference proteome</keyword>
<dbReference type="RefSeq" id="WP_154770001.1">
    <property type="nucleotide sequence ID" value="NZ_WLYK01000008.1"/>
</dbReference>
<name>A0A7K1FPD8_9ACTN</name>
<evidence type="ECO:0000313" key="2">
    <source>
        <dbReference type="EMBL" id="MTD16012.1"/>
    </source>
</evidence>
<dbReference type="EMBL" id="WLYK01000008">
    <property type="protein sequence ID" value="MTD16012.1"/>
    <property type="molecule type" value="Genomic_DNA"/>
</dbReference>
<dbReference type="AlphaFoldDB" id="A0A7K1FPD8"/>
<evidence type="ECO:0000313" key="3">
    <source>
        <dbReference type="Proteomes" id="UP000460221"/>
    </source>
</evidence>
<evidence type="ECO:0000256" key="1">
    <source>
        <dbReference type="SAM" id="Phobius"/>
    </source>
</evidence>
<dbReference type="Proteomes" id="UP000460221">
    <property type="component" value="Unassembled WGS sequence"/>
</dbReference>
<feature type="transmembrane region" description="Helical" evidence="1">
    <location>
        <begin position="37"/>
        <end position="53"/>
    </location>
</feature>
<keyword evidence="1" id="KW-1133">Transmembrane helix</keyword>
<keyword evidence="1" id="KW-0472">Membrane</keyword>
<sequence length="91" mass="9624">MELDFETIKTTAMWVLIGLAVVAIVLAIVIKKIVGKIITLVLAAVIIFFGWQQRDRIVSYAEGAQNAVGAAACDSPSFFGIDVTLPGCPGS</sequence>
<organism evidence="2 3">
    <name type="scientific">Nakamurella alba</name>
    <dbReference type="NCBI Taxonomy" id="2665158"/>
    <lineage>
        <taxon>Bacteria</taxon>
        <taxon>Bacillati</taxon>
        <taxon>Actinomycetota</taxon>
        <taxon>Actinomycetes</taxon>
        <taxon>Nakamurellales</taxon>
        <taxon>Nakamurellaceae</taxon>
        <taxon>Nakamurella</taxon>
    </lineage>
</organism>
<keyword evidence="1" id="KW-0812">Transmembrane</keyword>
<protein>
    <submittedName>
        <fullName evidence="2">Uncharacterized protein</fullName>
    </submittedName>
</protein>
<accession>A0A7K1FPD8</accession>
<feature type="transmembrane region" description="Helical" evidence="1">
    <location>
        <begin position="12"/>
        <end position="30"/>
    </location>
</feature>